<evidence type="ECO:0000256" key="1">
    <source>
        <dbReference type="SAM" id="MobiDB-lite"/>
    </source>
</evidence>
<accession>A0ABS7TRC8</accession>
<feature type="region of interest" description="Disordered" evidence="1">
    <location>
        <begin position="184"/>
        <end position="218"/>
    </location>
</feature>
<organism evidence="2 3">
    <name type="scientific">Nannocystis pusilla</name>
    <dbReference type="NCBI Taxonomy" id="889268"/>
    <lineage>
        <taxon>Bacteria</taxon>
        <taxon>Pseudomonadati</taxon>
        <taxon>Myxococcota</taxon>
        <taxon>Polyangia</taxon>
        <taxon>Nannocystales</taxon>
        <taxon>Nannocystaceae</taxon>
        <taxon>Nannocystis</taxon>
    </lineage>
</organism>
<protein>
    <recommendedName>
        <fullName evidence="4">Tetratricopeptide repeat protein</fullName>
    </recommendedName>
</protein>
<evidence type="ECO:0008006" key="4">
    <source>
        <dbReference type="Google" id="ProtNLM"/>
    </source>
</evidence>
<evidence type="ECO:0000313" key="2">
    <source>
        <dbReference type="EMBL" id="MBZ5710794.1"/>
    </source>
</evidence>
<dbReference type="EMBL" id="JAIRAU010000019">
    <property type="protein sequence ID" value="MBZ5710794.1"/>
    <property type="molecule type" value="Genomic_DNA"/>
</dbReference>
<name>A0ABS7TRC8_9BACT</name>
<keyword evidence="3" id="KW-1185">Reference proteome</keyword>
<sequence>MDESSSHEVFDEPDLRRERWRQFILSGPQYSGRKSAHGGAMLSLCRVVMIVMLLGSMERPASGSASHVTMPEFSSIRFPLLMVGADVAEGIVIVASASPDACDIWGIFASTYTDLRGQPLPRHVKFELRVTELQGSLWSVRLSMMERTQVSKSWTLRAASCELGVRRAALKLSFVMDSNHWDKPARDGGRAAGAPGMRKEIASPDPDRETSREAANTPMQGQAAALSYFREGKQHFNERRYAAAAKAFERSLEEAWSINAAYSRALSLERAGDLVGALRGYRVFVARVDPTESHRALPLERIEWLSQHHALALERIEWLSQRVGEVVLQFHSTESLREIRINGAPVAESEFPWLTMPGPLDVEFIGEAPGQLRKIHADAHPGRRTTIVFHGFVGLAAPPTERPPAEGRPDFR</sequence>
<dbReference type="RefSeq" id="WP_224192563.1">
    <property type="nucleotide sequence ID" value="NZ_JAIRAU010000019.1"/>
</dbReference>
<dbReference type="Proteomes" id="UP001139031">
    <property type="component" value="Unassembled WGS sequence"/>
</dbReference>
<reference evidence="2" key="1">
    <citation type="submission" date="2021-08" db="EMBL/GenBank/DDBJ databases">
        <authorList>
            <person name="Stevens D.C."/>
        </authorList>
    </citation>
    <scope>NUCLEOTIDE SEQUENCE</scope>
    <source>
        <strain evidence="2">DSM 53165</strain>
    </source>
</reference>
<proteinExistence type="predicted"/>
<evidence type="ECO:0000313" key="3">
    <source>
        <dbReference type="Proteomes" id="UP001139031"/>
    </source>
</evidence>
<feature type="compositionally biased region" description="Basic and acidic residues" evidence="1">
    <location>
        <begin position="197"/>
        <end position="212"/>
    </location>
</feature>
<comment type="caution">
    <text evidence="2">The sequence shown here is derived from an EMBL/GenBank/DDBJ whole genome shotgun (WGS) entry which is preliminary data.</text>
</comment>
<gene>
    <name evidence="2" type="ORF">K7C98_16155</name>
</gene>